<feature type="compositionally biased region" description="Basic and acidic residues" evidence="1">
    <location>
        <begin position="249"/>
        <end position="275"/>
    </location>
</feature>
<name>A0A8X6RS15_TRICX</name>
<feature type="compositionally biased region" description="Polar residues" evidence="1">
    <location>
        <begin position="197"/>
        <end position="215"/>
    </location>
</feature>
<proteinExistence type="predicted"/>
<keyword evidence="3" id="KW-1185">Reference proteome</keyword>
<dbReference type="EMBL" id="BMAU01021176">
    <property type="protein sequence ID" value="GFX94092.1"/>
    <property type="molecule type" value="Genomic_DNA"/>
</dbReference>
<comment type="caution">
    <text evidence="2">The sequence shown here is derived from an EMBL/GenBank/DDBJ whole genome shotgun (WGS) entry which is preliminary data.</text>
</comment>
<evidence type="ECO:0000313" key="2">
    <source>
        <dbReference type="EMBL" id="GFX94092.1"/>
    </source>
</evidence>
<protein>
    <submittedName>
        <fullName evidence="2">Uncharacterized protein</fullName>
    </submittedName>
</protein>
<dbReference type="AlphaFoldDB" id="A0A8X6RS15"/>
<reference evidence="2" key="1">
    <citation type="submission" date="2020-08" db="EMBL/GenBank/DDBJ databases">
        <title>Multicomponent nature underlies the extraordinary mechanical properties of spider dragline silk.</title>
        <authorList>
            <person name="Kono N."/>
            <person name="Nakamura H."/>
            <person name="Mori M."/>
            <person name="Yoshida Y."/>
            <person name="Ohtoshi R."/>
            <person name="Malay A.D."/>
            <person name="Moran D.A.P."/>
            <person name="Tomita M."/>
            <person name="Numata K."/>
            <person name="Arakawa K."/>
        </authorList>
    </citation>
    <scope>NUCLEOTIDE SEQUENCE</scope>
</reference>
<evidence type="ECO:0000256" key="1">
    <source>
        <dbReference type="SAM" id="MobiDB-lite"/>
    </source>
</evidence>
<organism evidence="2 3">
    <name type="scientific">Trichonephila clavipes</name>
    <name type="common">Golden silk orbweaver</name>
    <name type="synonym">Nephila clavipes</name>
    <dbReference type="NCBI Taxonomy" id="2585209"/>
    <lineage>
        <taxon>Eukaryota</taxon>
        <taxon>Metazoa</taxon>
        <taxon>Ecdysozoa</taxon>
        <taxon>Arthropoda</taxon>
        <taxon>Chelicerata</taxon>
        <taxon>Arachnida</taxon>
        <taxon>Araneae</taxon>
        <taxon>Araneomorphae</taxon>
        <taxon>Entelegynae</taxon>
        <taxon>Araneoidea</taxon>
        <taxon>Nephilidae</taxon>
        <taxon>Trichonephila</taxon>
    </lineage>
</organism>
<feature type="region of interest" description="Disordered" evidence="1">
    <location>
        <begin position="248"/>
        <end position="275"/>
    </location>
</feature>
<feature type="region of interest" description="Disordered" evidence="1">
    <location>
        <begin position="191"/>
        <end position="215"/>
    </location>
</feature>
<feature type="region of interest" description="Disordered" evidence="1">
    <location>
        <begin position="57"/>
        <end position="76"/>
    </location>
</feature>
<dbReference type="Proteomes" id="UP000887159">
    <property type="component" value="Unassembled WGS sequence"/>
</dbReference>
<sequence>MQWNQVTIIVSVTVLSNITGNLESKLPNPPQENCGPITIGLRHSSPWLPPGFEQQVVAEQNGSRERQRTKRSSNHSLNRPAISQAFLFALMNEPNDHGHGLVAGVLMTHRVNGMIHVKYVVALSLPNGCSVEVRRGDSGSDDSLRWRAVVRLEACQYQVGGGSMVANGPTGVSRLWNQFQTSGIVTRKLGEGRHRPSTSAQDRYSSLNPQRYRQTTAPKIARDLASVSGRKISRKTLYSIVSQTVGRTPLERRDNSSRGLEHIEKLKTKDYSKRY</sequence>
<accession>A0A8X6RS15</accession>
<gene>
    <name evidence="2" type="ORF">TNCV_3414541</name>
</gene>
<evidence type="ECO:0000313" key="3">
    <source>
        <dbReference type="Proteomes" id="UP000887159"/>
    </source>
</evidence>